<dbReference type="GO" id="GO:0045505">
    <property type="term" value="F:dynein intermediate chain binding"/>
    <property type="evidence" value="ECO:0007669"/>
    <property type="project" value="InterPro"/>
</dbReference>
<protein>
    <recommendedName>
        <fullName evidence="2">Dynein heavy chain C-terminal domain-containing protein</fullName>
    </recommendedName>
</protein>
<dbReference type="GO" id="GO:0005858">
    <property type="term" value="C:axonemal dynein complex"/>
    <property type="evidence" value="ECO:0007669"/>
    <property type="project" value="TreeGrafter"/>
</dbReference>
<dbReference type="PANTHER" id="PTHR46532:SF4">
    <property type="entry name" value="AAA+ ATPASE DOMAIN-CONTAINING PROTEIN"/>
    <property type="match status" value="1"/>
</dbReference>
<dbReference type="InterPro" id="IPR043160">
    <property type="entry name" value="Dynein_C_barrel"/>
</dbReference>
<dbReference type="EMBL" id="VTPC01083980">
    <property type="protein sequence ID" value="KAF2887342.1"/>
    <property type="molecule type" value="Genomic_DNA"/>
</dbReference>
<dbReference type="Pfam" id="PF18199">
    <property type="entry name" value="Dynein_C"/>
    <property type="match status" value="1"/>
</dbReference>
<name>A0A8K0CLC0_IGNLU</name>
<sequence length="146" mass="15903">SFPVWLGGLLNPEAYITATRQCVAQANSWSLEELQLDVTVTDSSDKGSIPSDCFAVTGIKLQGAQCRNNQLLLTSSIMIELPITLLRWVHVTGDEKVPGSRLALPVYLNSTRTELLFTVDLTIAPGQDPHSFYERGVALLTSTALN</sequence>
<feature type="domain" description="Dynein heavy chain C-terminal" evidence="2">
    <location>
        <begin position="4"/>
        <end position="141"/>
    </location>
</feature>
<dbReference type="PANTHER" id="PTHR46532">
    <property type="entry name" value="MALE FERTILITY FACTOR KL5"/>
    <property type="match status" value="1"/>
</dbReference>
<evidence type="ECO:0000313" key="4">
    <source>
        <dbReference type="Proteomes" id="UP000801492"/>
    </source>
</evidence>
<dbReference type="Gene3D" id="3.10.490.20">
    <property type="match status" value="1"/>
</dbReference>
<feature type="non-terminal residue" evidence="3">
    <location>
        <position position="1"/>
    </location>
</feature>
<evidence type="ECO:0000313" key="3">
    <source>
        <dbReference type="EMBL" id="KAF2887342.1"/>
    </source>
</evidence>
<comment type="similarity">
    <text evidence="1">Belongs to the dynein heavy chain family.</text>
</comment>
<accession>A0A8K0CLC0</accession>
<dbReference type="Proteomes" id="UP000801492">
    <property type="component" value="Unassembled WGS sequence"/>
</dbReference>
<keyword evidence="4" id="KW-1185">Reference proteome</keyword>
<evidence type="ECO:0000259" key="2">
    <source>
        <dbReference type="Pfam" id="PF18199"/>
    </source>
</evidence>
<dbReference type="OrthoDB" id="14187at2759"/>
<dbReference type="FunFam" id="3.10.490.20:FF:000004">
    <property type="entry name" value="Cytoplasmic dynein heavy chain 2"/>
    <property type="match status" value="1"/>
</dbReference>
<comment type="caution">
    <text evidence="3">The sequence shown here is derived from an EMBL/GenBank/DDBJ whole genome shotgun (WGS) entry which is preliminary data.</text>
</comment>
<organism evidence="3 4">
    <name type="scientific">Ignelater luminosus</name>
    <name type="common">Cucubano</name>
    <name type="synonym">Pyrophorus luminosus</name>
    <dbReference type="NCBI Taxonomy" id="2038154"/>
    <lineage>
        <taxon>Eukaryota</taxon>
        <taxon>Metazoa</taxon>
        <taxon>Ecdysozoa</taxon>
        <taxon>Arthropoda</taxon>
        <taxon>Hexapoda</taxon>
        <taxon>Insecta</taxon>
        <taxon>Pterygota</taxon>
        <taxon>Neoptera</taxon>
        <taxon>Endopterygota</taxon>
        <taxon>Coleoptera</taxon>
        <taxon>Polyphaga</taxon>
        <taxon>Elateriformia</taxon>
        <taxon>Elateroidea</taxon>
        <taxon>Elateridae</taxon>
        <taxon>Agrypninae</taxon>
        <taxon>Pyrophorini</taxon>
        <taxon>Ignelater</taxon>
    </lineage>
</organism>
<dbReference type="GO" id="GO:0007018">
    <property type="term" value="P:microtubule-based movement"/>
    <property type="evidence" value="ECO:0007669"/>
    <property type="project" value="InterPro"/>
</dbReference>
<gene>
    <name evidence="3" type="ORF">ILUMI_18831</name>
</gene>
<evidence type="ECO:0000256" key="1">
    <source>
        <dbReference type="ARBA" id="ARBA00008887"/>
    </source>
</evidence>
<dbReference type="InterPro" id="IPR041228">
    <property type="entry name" value="Dynein_C"/>
</dbReference>
<dbReference type="GO" id="GO:0051959">
    <property type="term" value="F:dynein light intermediate chain binding"/>
    <property type="evidence" value="ECO:0007669"/>
    <property type="project" value="InterPro"/>
</dbReference>
<dbReference type="AlphaFoldDB" id="A0A8K0CLC0"/>
<proteinExistence type="inferred from homology"/>
<reference evidence="3" key="1">
    <citation type="submission" date="2019-08" db="EMBL/GenBank/DDBJ databases">
        <title>The genome of the North American firefly Photinus pyralis.</title>
        <authorList>
            <consortium name="Photinus pyralis genome working group"/>
            <person name="Fallon T.R."/>
            <person name="Sander Lower S.E."/>
            <person name="Weng J.-K."/>
        </authorList>
    </citation>
    <scope>NUCLEOTIDE SEQUENCE</scope>
    <source>
        <strain evidence="3">TRF0915ILg1</strain>
        <tissue evidence="3">Whole body</tissue>
    </source>
</reference>
<dbReference type="InterPro" id="IPR026983">
    <property type="entry name" value="DHC"/>
</dbReference>